<organism evidence="4 5">
    <name type="scientific">Diacronema lutheri</name>
    <name type="common">Unicellular marine alga</name>
    <name type="synonym">Monochrysis lutheri</name>
    <dbReference type="NCBI Taxonomy" id="2081491"/>
    <lineage>
        <taxon>Eukaryota</taxon>
        <taxon>Haptista</taxon>
        <taxon>Haptophyta</taxon>
        <taxon>Pavlovophyceae</taxon>
        <taxon>Pavlovales</taxon>
        <taxon>Pavlovaceae</taxon>
        <taxon>Diacronema</taxon>
    </lineage>
</organism>
<feature type="compositionally biased region" description="Low complexity" evidence="2">
    <location>
        <begin position="373"/>
        <end position="384"/>
    </location>
</feature>
<feature type="region of interest" description="Disordered" evidence="2">
    <location>
        <begin position="334"/>
        <end position="416"/>
    </location>
</feature>
<feature type="chain" id="PRO_5035180380" evidence="3">
    <location>
        <begin position="20"/>
        <end position="779"/>
    </location>
</feature>
<keyword evidence="5" id="KW-1185">Reference proteome</keyword>
<feature type="compositionally biased region" description="Gly residues" evidence="2">
    <location>
        <begin position="458"/>
        <end position="468"/>
    </location>
</feature>
<keyword evidence="3" id="KW-0732">Signal</keyword>
<feature type="compositionally biased region" description="Low complexity" evidence="2">
    <location>
        <begin position="511"/>
        <end position="535"/>
    </location>
</feature>
<feature type="compositionally biased region" description="Basic and acidic residues" evidence="2">
    <location>
        <begin position="564"/>
        <end position="583"/>
    </location>
</feature>
<protein>
    <submittedName>
        <fullName evidence="4">Uncharacterized protein</fullName>
    </submittedName>
</protein>
<gene>
    <name evidence="4" type="ORF">KFE25_002866</name>
</gene>
<name>A0A8J5XS38_DIALT</name>
<dbReference type="EMBL" id="JAGTXO010000010">
    <property type="protein sequence ID" value="KAG8465559.1"/>
    <property type="molecule type" value="Genomic_DNA"/>
</dbReference>
<dbReference type="OrthoDB" id="10684976at2759"/>
<sequence>MLAASLATLTLAYSSGARGSAGVTSCRAESAATLRATAAPREARARAHMGLFGRWGGYGAADDDDDADVAGYEPASRARAREAGATNRGVAFSGGNGGSSGGADTPDAWARADREPDDDDDAFRPDSFPAERRTAALARAPASSDGRRRARPPGSARSGGYVQGLDERWDTGAPRARMPLGSGGRSAPAGAYYDGYGAYSARGGNFEAYDDADYEVGNVYEEPLVSLSDFEDGLADGGRGGGSRARGGRGGALGTAPLEEYEIGTAADPRMAEFARSVRAESDWRLNLFSAWLRLWGDPDTVEPDSFFEDAPPRMLARKDDWQGVAAAWADTVPRRRASRAARRAQPRNDEYADETGYGGLEQGQFDPPPSRAPRGGARAPPRGARARDGGRAGGGGWLDDATSVGAGAQEPMAFGEDEPAWLDAPFSIPPSQARARDGVADVAASSALAAASAAADGGAGSMPGGSAGTAAAGATEPVVGEGGERAFVDQFEGDEWTDGALDGGLGGGWAAEAPAARPRAPPAARARAAYGAEAELGDLDEEKAPRARAVDDRRWARAQGPARVDERDDAWGRRDGYEESRRAPARRAPGPALVSVLRKLDALRLETDRTAERLHGQEAALLSEIEDARLRADALAALRAQMGDVSNGDAVERSPVEAEDAASGAQDSALPADAARARTPPPAAQLDGAKAARLERQSARLAVELERLEADIAKTRERLALAQSGLRQVDEALAAARQGGLRALAQLATSRAPDCPVSPSFQAYLRGVLQLRPAAGRK</sequence>
<evidence type="ECO:0000256" key="2">
    <source>
        <dbReference type="SAM" id="MobiDB-lite"/>
    </source>
</evidence>
<feature type="coiled-coil region" evidence="1">
    <location>
        <begin position="692"/>
        <end position="726"/>
    </location>
</feature>
<keyword evidence="1" id="KW-0175">Coiled coil</keyword>
<evidence type="ECO:0000256" key="3">
    <source>
        <dbReference type="SAM" id="SignalP"/>
    </source>
</evidence>
<evidence type="ECO:0000313" key="5">
    <source>
        <dbReference type="Proteomes" id="UP000751190"/>
    </source>
</evidence>
<feature type="compositionally biased region" description="Basic residues" evidence="2">
    <location>
        <begin position="335"/>
        <end position="346"/>
    </location>
</feature>
<feature type="compositionally biased region" description="Low complexity" evidence="2">
    <location>
        <begin position="445"/>
        <end position="457"/>
    </location>
</feature>
<dbReference type="Proteomes" id="UP000751190">
    <property type="component" value="Unassembled WGS sequence"/>
</dbReference>
<dbReference type="AlphaFoldDB" id="A0A8J5XS38"/>
<feature type="signal peptide" evidence="3">
    <location>
        <begin position="1"/>
        <end position="19"/>
    </location>
</feature>
<feature type="region of interest" description="Disordered" evidence="2">
    <location>
        <begin position="496"/>
        <end position="590"/>
    </location>
</feature>
<feature type="region of interest" description="Disordered" evidence="2">
    <location>
        <begin position="69"/>
        <end position="172"/>
    </location>
</feature>
<feature type="region of interest" description="Disordered" evidence="2">
    <location>
        <begin position="445"/>
        <end position="482"/>
    </location>
</feature>
<feature type="region of interest" description="Disordered" evidence="2">
    <location>
        <begin position="647"/>
        <end position="689"/>
    </location>
</feature>
<feature type="compositionally biased region" description="Gly residues" evidence="2">
    <location>
        <begin position="92"/>
        <end position="101"/>
    </location>
</feature>
<evidence type="ECO:0000313" key="4">
    <source>
        <dbReference type="EMBL" id="KAG8465559.1"/>
    </source>
</evidence>
<proteinExistence type="predicted"/>
<accession>A0A8J5XS38</accession>
<feature type="compositionally biased region" description="Low complexity" evidence="2">
    <location>
        <begin position="666"/>
        <end position="679"/>
    </location>
</feature>
<evidence type="ECO:0000256" key="1">
    <source>
        <dbReference type="SAM" id="Coils"/>
    </source>
</evidence>
<feature type="compositionally biased region" description="Basic and acidic residues" evidence="2">
    <location>
        <begin position="543"/>
        <end position="556"/>
    </location>
</feature>
<reference evidence="4" key="1">
    <citation type="submission" date="2021-05" db="EMBL/GenBank/DDBJ databases">
        <title>The genome of the haptophyte Pavlova lutheri (Diacronema luteri, Pavlovales) - a model for lipid biosynthesis in eukaryotic algae.</title>
        <authorList>
            <person name="Hulatt C.J."/>
            <person name="Posewitz M.C."/>
        </authorList>
    </citation>
    <scope>NUCLEOTIDE SEQUENCE</scope>
    <source>
        <strain evidence="4">NIVA-4/92</strain>
    </source>
</reference>
<feature type="compositionally biased region" description="Low complexity" evidence="2">
    <location>
        <begin position="469"/>
        <end position="480"/>
    </location>
</feature>
<comment type="caution">
    <text evidence="4">The sequence shown here is derived from an EMBL/GenBank/DDBJ whole genome shotgun (WGS) entry which is preliminary data.</text>
</comment>